<gene>
    <name evidence="8" type="ORF">PV10_04413</name>
</gene>
<dbReference type="Gene3D" id="3.90.660.10">
    <property type="match status" value="2"/>
</dbReference>
<evidence type="ECO:0000256" key="3">
    <source>
        <dbReference type="ARBA" id="ARBA00023002"/>
    </source>
</evidence>
<comment type="similarity">
    <text evidence="2 6">Belongs to the flavin monoamine oxidase family.</text>
</comment>
<evidence type="ECO:0000259" key="7">
    <source>
        <dbReference type="Pfam" id="PF01593"/>
    </source>
</evidence>
<dbReference type="Pfam" id="PF01593">
    <property type="entry name" value="Amino_oxidase"/>
    <property type="match status" value="1"/>
</dbReference>
<name>A0A0D1XY62_EXOME</name>
<protein>
    <recommendedName>
        <fullName evidence="6">Amine oxidase</fullName>
        <ecNumber evidence="6">1.4.3.-</ecNumber>
    </recommendedName>
</protein>
<dbReference type="VEuPathDB" id="FungiDB:PV10_04413"/>
<comment type="cofactor">
    <cofactor evidence="1 6">
        <name>FAD</name>
        <dbReference type="ChEBI" id="CHEBI:57692"/>
    </cofactor>
</comment>
<accession>A0A0D1XY62</accession>
<organism evidence="8 9">
    <name type="scientific">Exophiala mesophila</name>
    <name type="common">Black yeast-like fungus</name>
    <dbReference type="NCBI Taxonomy" id="212818"/>
    <lineage>
        <taxon>Eukaryota</taxon>
        <taxon>Fungi</taxon>
        <taxon>Dikarya</taxon>
        <taxon>Ascomycota</taxon>
        <taxon>Pezizomycotina</taxon>
        <taxon>Eurotiomycetes</taxon>
        <taxon>Chaetothyriomycetidae</taxon>
        <taxon>Chaetothyriales</taxon>
        <taxon>Herpotrichiellaceae</taxon>
        <taxon>Exophiala</taxon>
    </lineage>
</organism>
<dbReference type="HOGENOM" id="CLU_004498_9_0_1"/>
<dbReference type="InterPro" id="IPR036188">
    <property type="entry name" value="FAD/NAD-bd_sf"/>
</dbReference>
<keyword evidence="3 6" id="KW-0560">Oxidoreductase</keyword>
<evidence type="ECO:0000256" key="2">
    <source>
        <dbReference type="ARBA" id="ARBA00005995"/>
    </source>
</evidence>
<evidence type="ECO:0000256" key="6">
    <source>
        <dbReference type="RuleBase" id="RU362067"/>
    </source>
</evidence>
<dbReference type="InterPro" id="IPR050703">
    <property type="entry name" value="Flavin_MAO"/>
</dbReference>
<dbReference type="PANTHER" id="PTHR43563:SF1">
    <property type="entry name" value="AMINE OXIDASE [FLAVIN-CONTAINING] B"/>
    <property type="match status" value="1"/>
</dbReference>
<evidence type="ECO:0000256" key="4">
    <source>
        <dbReference type="ARBA" id="ARBA00048448"/>
    </source>
</evidence>
<evidence type="ECO:0000256" key="5">
    <source>
        <dbReference type="PIRSR" id="PIRSR601613-1"/>
    </source>
</evidence>
<dbReference type="Proteomes" id="UP000054302">
    <property type="component" value="Unassembled WGS sequence"/>
</dbReference>
<dbReference type="OMA" id="ARNMSHE"/>
<dbReference type="EC" id="1.4.3.-" evidence="6"/>
<dbReference type="PRINTS" id="PR00757">
    <property type="entry name" value="AMINEOXDASEF"/>
</dbReference>
<dbReference type="OrthoDB" id="7777654at2759"/>
<comment type="catalytic activity">
    <reaction evidence="4">
        <text>a secondary aliphatic amine + O2 + H2O = a primary amine + an aldehyde + H2O2</text>
        <dbReference type="Rhea" id="RHEA:26414"/>
        <dbReference type="ChEBI" id="CHEBI:15377"/>
        <dbReference type="ChEBI" id="CHEBI:15379"/>
        <dbReference type="ChEBI" id="CHEBI:16240"/>
        <dbReference type="ChEBI" id="CHEBI:17478"/>
        <dbReference type="ChEBI" id="CHEBI:58855"/>
        <dbReference type="ChEBI" id="CHEBI:65296"/>
        <dbReference type="EC" id="1.4.3.4"/>
    </reaction>
</comment>
<feature type="binding site" evidence="5">
    <location>
        <position position="277"/>
    </location>
    <ligand>
        <name>FAD</name>
        <dbReference type="ChEBI" id="CHEBI:57692"/>
    </ligand>
</feature>
<evidence type="ECO:0000313" key="8">
    <source>
        <dbReference type="EMBL" id="KIV93176.1"/>
    </source>
</evidence>
<dbReference type="InterPro" id="IPR001613">
    <property type="entry name" value="Flavin_amine_oxidase"/>
</dbReference>
<dbReference type="Gene3D" id="3.50.50.60">
    <property type="entry name" value="FAD/NAD(P)-binding domain"/>
    <property type="match status" value="2"/>
</dbReference>
<keyword evidence="6" id="KW-0285">Flavoprotein</keyword>
<sequence length="498" mass="55900">MAKSRDGWQWTSHEGIKAGLPCAGVIHPPQSVKNFDKVYDVVIIGAGYTGLTAARDLTAAGFQTLLLEGRDRIGGRTWSSEIDGYQFEMGGTWVHWFQPHVYREISRYGMKNELAFSPDYTHKKNYFSFVTEHGARNMSHEEEIALFSRAVEKFANVDGNLGKSVMPLPFDQYSNETVYSHATMSVADRLEQIKNDLTDDERNAISAVVLVCSGGTRENSSFLDFLRWWAAGNYNYPTLLETVLGIKLKCGQSAFALRFFQEAWSSRRLSYSFNTVVTQVDSSSRDMVTLDSRDGLTFRAKRVICTVPLNVLNKVRFHPSLSRAKLDAIRHKHVNQCTKLHAEIKDAEMRSWGGVTYPNNRLLLGAADGTTPSGNTHCVFFGCSENHIHAEDDIDETLKAVNAFAEMDVERLVSHNWSKDEFAEGAWVWYQPGAEAKYLGTLRERHGPVLFANSDWADGGWRSFIDGAIQSGTEAAFTVKNELRGAQRESSIKSKDDE</sequence>
<keyword evidence="9" id="KW-1185">Reference proteome</keyword>
<feature type="binding site" evidence="5">
    <location>
        <position position="49"/>
    </location>
    <ligand>
        <name>FAD</name>
        <dbReference type="ChEBI" id="CHEBI:57692"/>
    </ligand>
</feature>
<reference evidence="8 9" key="1">
    <citation type="submission" date="2015-01" db="EMBL/GenBank/DDBJ databases">
        <title>The Genome Sequence of Exophiala mesophila CBS40295.</title>
        <authorList>
            <consortium name="The Broad Institute Genomics Platform"/>
            <person name="Cuomo C."/>
            <person name="de Hoog S."/>
            <person name="Gorbushina A."/>
            <person name="Stielow B."/>
            <person name="Teixiera M."/>
            <person name="Abouelleil A."/>
            <person name="Chapman S.B."/>
            <person name="Priest M."/>
            <person name="Young S.K."/>
            <person name="Wortman J."/>
            <person name="Nusbaum C."/>
            <person name="Birren B."/>
        </authorList>
    </citation>
    <scope>NUCLEOTIDE SEQUENCE [LARGE SCALE GENOMIC DNA]</scope>
    <source>
        <strain evidence="8 9">CBS 40295</strain>
    </source>
</reference>
<evidence type="ECO:0000256" key="1">
    <source>
        <dbReference type="ARBA" id="ARBA00001974"/>
    </source>
</evidence>
<dbReference type="EMBL" id="KN847522">
    <property type="protein sequence ID" value="KIV93176.1"/>
    <property type="molecule type" value="Genomic_DNA"/>
</dbReference>
<proteinExistence type="inferred from homology"/>
<dbReference type="GeneID" id="27322258"/>
<dbReference type="AlphaFoldDB" id="A0A0D1XY62"/>
<dbReference type="GO" id="GO:0097621">
    <property type="term" value="F:monoamine oxidase activity"/>
    <property type="evidence" value="ECO:0007669"/>
    <property type="project" value="UniProtKB-EC"/>
</dbReference>
<dbReference type="RefSeq" id="XP_016224750.1">
    <property type="nucleotide sequence ID" value="XM_016368962.1"/>
</dbReference>
<dbReference type="SUPFAM" id="SSF51905">
    <property type="entry name" value="FAD/NAD(P)-binding domain"/>
    <property type="match status" value="1"/>
</dbReference>
<dbReference type="STRING" id="212818.A0A0D1XY62"/>
<evidence type="ECO:0000313" key="9">
    <source>
        <dbReference type="Proteomes" id="UP000054302"/>
    </source>
</evidence>
<feature type="domain" description="Amine oxidase" evidence="7">
    <location>
        <begin position="49"/>
        <end position="476"/>
    </location>
</feature>
<feature type="binding site" evidence="5">
    <location>
        <position position="381"/>
    </location>
    <ligand>
        <name>substrate</name>
    </ligand>
</feature>
<keyword evidence="6" id="KW-0274">FAD</keyword>
<dbReference type="InterPro" id="IPR002937">
    <property type="entry name" value="Amino_oxidase"/>
</dbReference>
<dbReference type="PANTHER" id="PTHR43563">
    <property type="entry name" value="AMINE OXIDASE"/>
    <property type="match status" value="1"/>
</dbReference>